<dbReference type="PANTHER" id="PTHR48176">
    <property type="entry name" value="DDRGK DOMAIN-CONTAINING PROTEIN 1"/>
    <property type="match status" value="1"/>
</dbReference>
<feature type="compositionally biased region" description="Basic and acidic residues" evidence="1">
    <location>
        <begin position="720"/>
        <end position="732"/>
    </location>
</feature>
<proteinExistence type="predicted"/>
<keyword evidence="4" id="KW-1185">Reference proteome</keyword>
<dbReference type="GO" id="GO:0044389">
    <property type="term" value="F:ubiquitin-like protein ligase binding"/>
    <property type="evidence" value="ECO:0007669"/>
    <property type="project" value="TreeGrafter"/>
</dbReference>
<dbReference type="Gene3D" id="3.60.10.10">
    <property type="entry name" value="Endonuclease/exonuclease/phosphatase"/>
    <property type="match status" value="1"/>
</dbReference>
<feature type="compositionally biased region" description="Basic and acidic residues" evidence="1">
    <location>
        <begin position="740"/>
        <end position="757"/>
    </location>
</feature>
<name>A0A388LRC3_CHABU</name>
<feature type="compositionally biased region" description="Acidic residues" evidence="1">
    <location>
        <begin position="675"/>
        <end position="685"/>
    </location>
</feature>
<feature type="region of interest" description="Disordered" evidence="1">
    <location>
        <begin position="1"/>
        <end position="116"/>
    </location>
</feature>
<feature type="compositionally biased region" description="Basic and acidic residues" evidence="1">
    <location>
        <begin position="686"/>
        <end position="701"/>
    </location>
</feature>
<feature type="domain" description="Endonuclease/exonuclease/phosphatase" evidence="2">
    <location>
        <begin position="154"/>
        <end position="314"/>
    </location>
</feature>
<reference evidence="3 4" key="1">
    <citation type="journal article" date="2018" name="Cell">
        <title>The Chara Genome: Secondary Complexity and Implications for Plant Terrestrialization.</title>
        <authorList>
            <person name="Nishiyama T."/>
            <person name="Sakayama H."/>
            <person name="Vries J.D."/>
            <person name="Buschmann H."/>
            <person name="Saint-Marcoux D."/>
            <person name="Ullrich K.K."/>
            <person name="Haas F.B."/>
            <person name="Vanderstraeten L."/>
            <person name="Becker D."/>
            <person name="Lang D."/>
            <person name="Vosolsobe S."/>
            <person name="Rombauts S."/>
            <person name="Wilhelmsson P.K.I."/>
            <person name="Janitza P."/>
            <person name="Kern R."/>
            <person name="Heyl A."/>
            <person name="Rumpler F."/>
            <person name="Villalobos L.I.A.C."/>
            <person name="Clay J.M."/>
            <person name="Skokan R."/>
            <person name="Toyoda A."/>
            <person name="Suzuki Y."/>
            <person name="Kagoshima H."/>
            <person name="Schijlen E."/>
            <person name="Tajeshwar N."/>
            <person name="Catarino B."/>
            <person name="Hetherington A.J."/>
            <person name="Saltykova A."/>
            <person name="Bonnot C."/>
            <person name="Breuninger H."/>
            <person name="Symeonidi A."/>
            <person name="Radhakrishnan G.V."/>
            <person name="Van Nieuwerburgh F."/>
            <person name="Deforce D."/>
            <person name="Chang C."/>
            <person name="Karol K.G."/>
            <person name="Hedrich R."/>
            <person name="Ulvskov P."/>
            <person name="Glockner G."/>
            <person name="Delwiche C.F."/>
            <person name="Petrasek J."/>
            <person name="Van de Peer Y."/>
            <person name="Friml J."/>
            <person name="Beilby M."/>
            <person name="Dolan L."/>
            <person name="Kohara Y."/>
            <person name="Sugano S."/>
            <person name="Fujiyama A."/>
            <person name="Delaux P.-M."/>
            <person name="Quint M."/>
            <person name="TheiBen G."/>
            <person name="Hagemann M."/>
            <person name="Harholt J."/>
            <person name="Dunand C."/>
            <person name="Zachgo S."/>
            <person name="Langdale J."/>
            <person name="Maumus F."/>
            <person name="Straeten D.V.D."/>
            <person name="Gould S.B."/>
            <person name="Rensing S.A."/>
        </authorList>
    </citation>
    <scope>NUCLEOTIDE SEQUENCE [LARGE SCALE GENOMIC DNA]</scope>
    <source>
        <strain evidence="3 4">S276</strain>
    </source>
</reference>
<dbReference type="InterPro" id="IPR036691">
    <property type="entry name" value="Endo/exonu/phosph_ase_sf"/>
</dbReference>
<dbReference type="PANTHER" id="PTHR48176:SF1">
    <property type="entry name" value="DDRGK DOMAIN-CONTAINING PROTEIN 1"/>
    <property type="match status" value="1"/>
</dbReference>
<dbReference type="InterPro" id="IPR050899">
    <property type="entry name" value="DDRGK_domain-containing"/>
</dbReference>
<feature type="compositionally biased region" description="Basic and acidic residues" evidence="1">
    <location>
        <begin position="615"/>
        <end position="640"/>
    </location>
</feature>
<dbReference type="Pfam" id="PF03372">
    <property type="entry name" value="Exo_endo_phos"/>
    <property type="match status" value="1"/>
</dbReference>
<feature type="compositionally biased region" description="Basic and acidic residues" evidence="1">
    <location>
        <begin position="40"/>
        <end position="49"/>
    </location>
</feature>
<accession>A0A388LRC3</accession>
<dbReference type="Proteomes" id="UP000265515">
    <property type="component" value="Unassembled WGS sequence"/>
</dbReference>
<evidence type="ECO:0000259" key="2">
    <source>
        <dbReference type="Pfam" id="PF03372"/>
    </source>
</evidence>
<dbReference type="EMBL" id="BFEA01000495">
    <property type="protein sequence ID" value="GBG84880.1"/>
    <property type="molecule type" value="Genomic_DNA"/>
</dbReference>
<feature type="compositionally biased region" description="Polar residues" evidence="1">
    <location>
        <begin position="8"/>
        <end position="31"/>
    </location>
</feature>
<sequence>MYRAAGIGNQSPRPGGSTRLNAGTHQGSYPTQPVGLGHEVMADSRDSRRGASASASRHENQPAPSFGAAEGTHQQARQAGKQRRLSVSSAKELRTEASEGSSVHSPRDSTILVTPGKKTTRDRCLASLLKGQSSGVEQILMPVYKEQLLGDSLAHHYVWSPAKGSSGGMALLIHRDLKVEIVDHYADLWGRWAWVKMKVEQVDWAIAIVYVPVKRKEREIFMRDLPYNLPNVDNIMVGDWNQSVDDDRARSRSSATASIPVIDFMTDFQLTDPFRLMHPLDDGFTWFTLEGKGRRLDYFLVCEAGLAALSRISYSQHPLSEHSPITAELQLGEPQELGKGYFRLNTELLADPKLKQWVENFWVRWSARKERFASLADWWEVGSKMISKLLSVFSRVLAFERNKQDRRYQRRVEYAQERMRAHPISALTWGKERAERLEEWKCRQQERAEIWSERLKVKGIVVYDRMSKESFQRLLPRRSAQLMQELAHPFGDTEPRARKPAELCDYAACYYKDILTSRRIGEGVDSNLVEGSDHCHNLSARLPPHGRLDLDRPITMEEELATLSTMAKGKAPGDDGLPVEFYATFWSTFGNDLVEIYNEILMEGQLPTSACSLVEEEKREEHEDEREKERQEERGKEHGKQRERRRRGRSSRRTSGSGAMEGFLFRCLAEKEREGEEEQEEEEWEEREKEREEAWEKERGRSGSGVVVREEEREEGEEERGEKQETQRKEDEQREELEEQQQREWEKEREEEREKEREQVYGGIFVMLFGGGAEGEGRGGGGAGGGGGEGGGGDWGWGCISQPLAPYSPSHFAHSKAAQFMHT</sequence>
<protein>
    <recommendedName>
        <fullName evidence="2">Endonuclease/exonuclease/phosphatase domain-containing protein</fullName>
    </recommendedName>
</protein>
<evidence type="ECO:0000313" key="4">
    <source>
        <dbReference type="Proteomes" id="UP000265515"/>
    </source>
</evidence>
<gene>
    <name evidence="3" type="ORF">CBR_g39342</name>
</gene>
<feature type="compositionally biased region" description="Basic residues" evidence="1">
    <location>
        <begin position="641"/>
        <end position="652"/>
    </location>
</feature>
<comment type="caution">
    <text evidence="3">The sequence shown here is derived from an EMBL/GenBank/DDBJ whole genome shotgun (WGS) entry which is preliminary data.</text>
</comment>
<dbReference type="Gramene" id="GBG84880">
    <property type="protein sequence ID" value="GBG84880"/>
    <property type="gene ID" value="CBR_g39342"/>
</dbReference>
<evidence type="ECO:0000256" key="1">
    <source>
        <dbReference type="SAM" id="MobiDB-lite"/>
    </source>
</evidence>
<dbReference type="AlphaFoldDB" id="A0A388LRC3"/>
<feature type="region of interest" description="Disordered" evidence="1">
    <location>
        <begin position="772"/>
        <end position="791"/>
    </location>
</feature>
<organism evidence="3 4">
    <name type="scientific">Chara braunii</name>
    <name type="common">Braun's stonewort</name>
    <dbReference type="NCBI Taxonomy" id="69332"/>
    <lineage>
        <taxon>Eukaryota</taxon>
        <taxon>Viridiplantae</taxon>
        <taxon>Streptophyta</taxon>
        <taxon>Charophyceae</taxon>
        <taxon>Charales</taxon>
        <taxon>Characeae</taxon>
        <taxon>Chara</taxon>
    </lineage>
</organism>
<dbReference type="InterPro" id="IPR005135">
    <property type="entry name" value="Endo/exonuclease/phosphatase"/>
</dbReference>
<feature type="region of interest" description="Disordered" evidence="1">
    <location>
        <begin position="614"/>
        <end position="757"/>
    </location>
</feature>
<dbReference type="SUPFAM" id="SSF56219">
    <property type="entry name" value="DNase I-like"/>
    <property type="match status" value="1"/>
</dbReference>
<dbReference type="OrthoDB" id="416119at2759"/>
<evidence type="ECO:0000313" key="3">
    <source>
        <dbReference type="EMBL" id="GBG84880.1"/>
    </source>
</evidence>